<reference evidence="1" key="1">
    <citation type="submission" date="2023-06" db="EMBL/GenBank/DDBJ databases">
        <authorList>
            <consortium name="Lawrence Berkeley National Laboratory"/>
            <person name="Ahrendt S."/>
            <person name="Sahu N."/>
            <person name="Indic B."/>
            <person name="Wong-Bajracharya J."/>
            <person name="Merenyi Z."/>
            <person name="Ke H.-M."/>
            <person name="Monk M."/>
            <person name="Kocsube S."/>
            <person name="Drula E."/>
            <person name="Lipzen A."/>
            <person name="Balint B."/>
            <person name="Henrissat B."/>
            <person name="Andreopoulos B."/>
            <person name="Martin F.M."/>
            <person name="Harder C.B."/>
            <person name="Rigling D."/>
            <person name="Ford K.L."/>
            <person name="Foster G.D."/>
            <person name="Pangilinan J."/>
            <person name="Papanicolaou A."/>
            <person name="Barry K."/>
            <person name="LaButti K."/>
            <person name="Viragh M."/>
            <person name="Koriabine M."/>
            <person name="Yan M."/>
            <person name="Riley R."/>
            <person name="Champramary S."/>
            <person name="Plett K.L."/>
            <person name="Tsai I.J."/>
            <person name="Slot J."/>
            <person name="Sipos G."/>
            <person name="Plett J."/>
            <person name="Nagy L.G."/>
            <person name="Grigoriev I.V."/>
        </authorList>
    </citation>
    <scope>NUCLEOTIDE SEQUENCE</scope>
    <source>
        <strain evidence="1">CCBAS 213</strain>
    </source>
</reference>
<evidence type="ECO:0000313" key="2">
    <source>
        <dbReference type="Proteomes" id="UP001175211"/>
    </source>
</evidence>
<protein>
    <submittedName>
        <fullName evidence="1">Uncharacterized protein</fullName>
    </submittedName>
</protein>
<dbReference type="AlphaFoldDB" id="A0AA39K4B4"/>
<evidence type="ECO:0000313" key="1">
    <source>
        <dbReference type="EMBL" id="KAK0454107.1"/>
    </source>
</evidence>
<dbReference type="GeneID" id="85351300"/>
<comment type="caution">
    <text evidence="1">The sequence shown here is derived from an EMBL/GenBank/DDBJ whole genome shotgun (WGS) entry which is preliminary data.</text>
</comment>
<name>A0AA39K4B4_ARMTA</name>
<sequence length="162" mass="18400">MFTDSFLCPLLEQCREAKAEAYKALTKAGYVNCFFWEQPIVSGNHDSFQKQSRLYWMRRIGHRIGGPSVAEAMIRGRGVSLILISIELILAYRPVASDNMDPAAFHLEASAFSLRQRAMVIHVKEVLVWYDYGALKKCVPEDRYIQAVWNKEPAGSKIESGQ</sequence>
<dbReference type="Proteomes" id="UP001175211">
    <property type="component" value="Unassembled WGS sequence"/>
</dbReference>
<dbReference type="EMBL" id="JAUEPS010000028">
    <property type="protein sequence ID" value="KAK0454107.1"/>
    <property type="molecule type" value="Genomic_DNA"/>
</dbReference>
<dbReference type="RefSeq" id="XP_060328495.1">
    <property type="nucleotide sequence ID" value="XM_060467752.1"/>
</dbReference>
<accession>A0AA39K4B4</accession>
<organism evidence="1 2">
    <name type="scientific">Armillaria tabescens</name>
    <name type="common">Ringless honey mushroom</name>
    <name type="synonym">Agaricus tabescens</name>
    <dbReference type="NCBI Taxonomy" id="1929756"/>
    <lineage>
        <taxon>Eukaryota</taxon>
        <taxon>Fungi</taxon>
        <taxon>Dikarya</taxon>
        <taxon>Basidiomycota</taxon>
        <taxon>Agaricomycotina</taxon>
        <taxon>Agaricomycetes</taxon>
        <taxon>Agaricomycetidae</taxon>
        <taxon>Agaricales</taxon>
        <taxon>Marasmiineae</taxon>
        <taxon>Physalacriaceae</taxon>
        <taxon>Desarmillaria</taxon>
    </lineage>
</organism>
<proteinExistence type="predicted"/>
<keyword evidence="2" id="KW-1185">Reference proteome</keyword>
<gene>
    <name evidence="1" type="ORF">EV420DRAFT_1273265</name>
</gene>